<feature type="domain" description="GP-PDE" evidence="6">
    <location>
        <begin position="681"/>
        <end position="961"/>
    </location>
</feature>
<reference evidence="7 8" key="1">
    <citation type="submission" date="2017-10" db="EMBL/GenBank/DDBJ databases">
        <title>Development of genomic resources for the powdery mildew, Erysiphe pulchra.</title>
        <authorList>
            <person name="Wadl P.A."/>
            <person name="Mack B.M."/>
            <person name="Moore G."/>
            <person name="Beltz S.B."/>
        </authorList>
    </citation>
    <scope>NUCLEOTIDE SEQUENCE [LARGE SCALE GENOMIC DNA]</scope>
    <source>
        <strain evidence="7">Cflorida</strain>
    </source>
</reference>
<keyword evidence="8" id="KW-1185">Reference proteome</keyword>
<feature type="repeat" description="ANK" evidence="3">
    <location>
        <begin position="337"/>
        <end position="369"/>
    </location>
</feature>
<dbReference type="PRINTS" id="PR01415">
    <property type="entry name" value="ANKYRIN"/>
</dbReference>
<protein>
    <recommendedName>
        <fullName evidence="9">Ankyrin repeat protein nuc-2</fullName>
    </recommendedName>
</protein>
<keyword evidence="4" id="KW-0175">Coiled coil</keyword>
<dbReference type="InterPro" id="IPR030395">
    <property type="entry name" value="GP_PDE_dom"/>
</dbReference>
<evidence type="ECO:0000256" key="1">
    <source>
        <dbReference type="ARBA" id="ARBA00022737"/>
    </source>
</evidence>
<dbReference type="PANTHER" id="PTHR23206">
    <property type="entry name" value="MASK PROTEIN"/>
    <property type="match status" value="1"/>
</dbReference>
<evidence type="ECO:0000256" key="2">
    <source>
        <dbReference type="ARBA" id="ARBA00023043"/>
    </source>
</evidence>
<dbReference type="Pfam" id="PF25329">
    <property type="entry name" value="C2_GDE1"/>
    <property type="match status" value="1"/>
</dbReference>
<evidence type="ECO:0000256" key="4">
    <source>
        <dbReference type="SAM" id="Coils"/>
    </source>
</evidence>
<feature type="repeat" description="ANK" evidence="3">
    <location>
        <begin position="370"/>
        <end position="397"/>
    </location>
</feature>
<evidence type="ECO:0000256" key="3">
    <source>
        <dbReference type="PROSITE-ProRule" id="PRU00023"/>
    </source>
</evidence>
<dbReference type="SMART" id="SM00248">
    <property type="entry name" value="ANK"/>
    <property type="match status" value="8"/>
</dbReference>
<dbReference type="GO" id="GO:0006629">
    <property type="term" value="P:lipid metabolic process"/>
    <property type="evidence" value="ECO:0007669"/>
    <property type="project" value="InterPro"/>
</dbReference>
<dbReference type="PROSITE" id="PS51704">
    <property type="entry name" value="GP_PDE"/>
    <property type="match status" value="1"/>
</dbReference>
<dbReference type="EMBL" id="PEDP01000053">
    <property type="protein sequence ID" value="POS87929.1"/>
    <property type="molecule type" value="Genomic_DNA"/>
</dbReference>
<feature type="repeat" description="ANK" evidence="3">
    <location>
        <begin position="437"/>
        <end position="469"/>
    </location>
</feature>
<dbReference type="Proteomes" id="UP000237438">
    <property type="component" value="Unassembled WGS sequence"/>
</dbReference>
<organism evidence="7 8">
    <name type="scientific">Erysiphe pulchra</name>
    <dbReference type="NCBI Taxonomy" id="225359"/>
    <lineage>
        <taxon>Eukaryota</taxon>
        <taxon>Fungi</taxon>
        <taxon>Dikarya</taxon>
        <taxon>Ascomycota</taxon>
        <taxon>Pezizomycotina</taxon>
        <taxon>Leotiomycetes</taxon>
        <taxon>Erysiphales</taxon>
        <taxon>Erysiphaceae</taxon>
        <taxon>Erysiphe</taxon>
    </lineage>
</organism>
<dbReference type="InterPro" id="IPR051631">
    <property type="entry name" value="Ankyrin-KH/SAM_domain"/>
</dbReference>
<dbReference type="SUPFAM" id="SSF51695">
    <property type="entry name" value="PLC-like phosphodiesterases"/>
    <property type="match status" value="1"/>
</dbReference>
<feature type="repeat" description="ANK" evidence="3">
    <location>
        <begin position="402"/>
        <end position="435"/>
    </location>
</feature>
<gene>
    <name evidence="7" type="ORF">EPUL_000192</name>
</gene>
<dbReference type="CDD" id="cd14483">
    <property type="entry name" value="SPX_PHO81_NUC-2_like"/>
    <property type="match status" value="1"/>
</dbReference>
<evidence type="ECO:0000313" key="7">
    <source>
        <dbReference type="EMBL" id="POS87929.1"/>
    </source>
</evidence>
<dbReference type="InterPro" id="IPR004331">
    <property type="entry name" value="SPX_dom"/>
</dbReference>
<dbReference type="PROSITE" id="PS50088">
    <property type="entry name" value="ANK_REPEAT"/>
    <property type="match status" value="5"/>
</dbReference>
<dbReference type="PROSITE" id="PS51382">
    <property type="entry name" value="SPX"/>
    <property type="match status" value="1"/>
</dbReference>
<evidence type="ECO:0000259" key="5">
    <source>
        <dbReference type="PROSITE" id="PS51382"/>
    </source>
</evidence>
<dbReference type="InterPro" id="IPR002110">
    <property type="entry name" value="Ankyrin_rpt"/>
</dbReference>
<evidence type="ECO:0008006" key="9">
    <source>
        <dbReference type="Google" id="ProtNLM"/>
    </source>
</evidence>
<dbReference type="InterPro" id="IPR036770">
    <property type="entry name" value="Ankyrin_rpt-contain_sf"/>
</dbReference>
<evidence type="ECO:0000259" key="6">
    <source>
        <dbReference type="PROSITE" id="PS51704"/>
    </source>
</evidence>
<dbReference type="STRING" id="225359.A0A2S4Q0V4"/>
<accession>A0A2S4Q0V4</accession>
<dbReference type="PROSITE" id="PS50297">
    <property type="entry name" value="ANK_REP_REGION"/>
    <property type="match status" value="4"/>
</dbReference>
<keyword evidence="2 3" id="KW-0040">ANK repeat</keyword>
<dbReference type="Pfam" id="PF03105">
    <property type="entry name" value="SPX"/>
    <property type="match status" value="1"/>
</dbReference>
<evidence type="ECO:0000313" key="8">
    <source>
        <dbReference type="Proteomes" id="UP000237438"/>
    </source>
</evidence>
<keyword evidence="1" id="KW-0677">Repeat</keyword>
<dbReference type="Gene3D" id="3.20.20.190">
    <property type="entry name" value="Phosphatidylinositol (PI) phosphodiesterase"/>
    <property type="match status" value="1"/>
</dbReference>
<feature type="coiled-coil region" evidence="4">
    <location>
        <begin position="36"/>
        <end position="74"/>
    </location>
</feature>
<dbReference type="GO" id="GO:0005737">
    <property type="term" value="C:cytoplasm"/>
    <property type="evidence" value="ECO:0007669"/>
    <property type="project" value="TreeGrafter"/>
</dbReference>
<feature type="non-terminal residue" evidence="7">
    <location>
        <position position="1"/>
    </location>
</feature>
<dbReference type="InterPro" id="IPR017946">
    <property type="entry name" value="PLC-like_Pdiesterase_TIM-brl"/>
</dbReference>
<name>A0A2S4Q0V4_9PEZI</name>
<dbReference type="Gene3D" id="1.25.40.20">
    <property type="entry name" value="Ankyrin repeat-containing domain"/>
    <property type="match status" value="1"/>
</dbReference>
<dbReference type="OrthoDB" id="1577640at2759"/>
<feature type="repeat" description="ANK" evidence="3">
    <location>
        <begin position="303"/>
        <end position="329"/>
    </location>
</feature>
<proteinExistence type="predicted"/>
<dbReference type="Pfam" id="PF12796">
    <property type="entry name" value="Ank_2"/>
    <property type="match status" value="3"/>
</dbReference>
<dbReference type="SUPFAM" id="SSF48403">
    <property type="entry name" value="Ankyrin repeat"/>
    <property type="match status" value="1"/>
</dbReference>
<dbReference type="InterPro" id="IPR057506">
    <property type="entry name" value="C2_GPCPD1"/>
</dbReference>
<feature type="domain" description="SPX" evidence="5">
    <location>
        <begin position="1"/>
        <end position="134"/>
    </location>
</feature>
<feature type="non-terminal residue" evidence="7">
    <location>
        <position position="961"/>
    </location>
</feature>
<sequence>NFIEINYVSCRKFGKQIQKLQLELPDYSASFVNYKALKKERELEKVNALYIQKEAELQIRLKTLLEKKKVLKSKNQITSRRFAKFTTLEEGFQQFVNDLNKLQQLVEVNGIAFSKILKKWDKISKSQTKELYLSRAVEVQPFFNPNVISELSDQATTSLQELGAWSEGDHFGFDRNNFDHMVSSQHLLGTDEGDTDTLLLETVKSGNLETLKDLISRLKNSALSISSGNSILQERITRTFLTAINGGPQESLQLLIDTGLVDLQSEDDINERNCLHQAAIYGNIFILKEGLKGGVAVSRVDAYGQIPLHYACMHGHLEMVETLLNSDSSTIDFIDHDRFTPLIHAIRRGHLECVEHLISRSARIDPISDVDHVPLNLACNYGSVSIVELLLKYGAKILSDVEGLFPQHLVARSGKTPDLLLLLREYGADLNQVDKLYSWTPLFHAASEGNVSCIRILLDLGVHLEILDEKGLSAMYYAAWEGHLDCMQLISSASIYTQSAQKTLGTAQNFAFAGKSVPEIASVDMDAIPELELPPPIIPLRRYGHSFLDTKTFIKIIFDGDGHQPLTFFHDCKYPAARLTISSKISDLIPKNILLPFQEDTKIITFQIDNLDTFTIDFDVFPTYGAKVIAKTVALPHTFRSLICNFGRCCLPLFDPRQRVIGQITFNFQVIKPFQGKPLEITDFQTYWKSTCHLNQKSNTLITDSSLSGDYVQLFVQQLADGIPVLWPKWTINHFGIEFLISRMTYEQFIYAGSRQAKTAHEITELKNLPLESIAEVHHILSNTAISLKDALELLPTGMYVNIQILYPTPDEEKALNLGFSKSIDMFCDAILHVVFDCARTIRERFPDAMRSIVFSSSNQTVCTALNWKQPNYPIFLNNDLRCESIFDDSGLTKTSERQPMSIKEATRIAKDNNFMGLCCSSSFLEMAPELVNAIKSQGLVLVVNKYEASTRSSKLTEGAD</sequence>
<dbReference type="GO" id="GO:0008081">
    <property type="term" value="F:phosphoric diester hydrolase activity"/>
    <property type="evidence" value="ECO:0007669"/>
    <property type="project" value="InterPro"/>
</dbReference>
<dbReference type="AlphaFoldDB" id="A0A2S4Q0V4"/>
<dbReference type="PANTHER" id="PTHR23206:SF7">
    <property type="entry name" value="PROTEIN KINASE DOMAIN-CONTAINING PROTEIN"/>
    <property type="match status" value="1"/>
</dbReference>
<comment type="caution">
    <text evidence="7">The sequence shown here is derived from an EMBL/GenBank/DDBJ whole genome shotgun (WGS) entry which is preliminary data.</text>
</comment>